<evidence type="ECO:0000259" key="2">
    <source>
        <dbReference type="Pfam" id="PF00266"/>
    </source>
</evidence>
<reference evidence="3" key="1">
    <citation type="journal article" date="2014" name="Int. J. Syst. Evol. Microbiol.">
        <title>Complete genome of a new Firmicutes species belonging to the dominant human colonic microbiota ('Ruminococcus bicirculans') reveals two chromosomes and a selective capacity to utilize plant glucans.</title>
        <authorList>
            <consortium name="NISC Comparative Sequencing Program"/>
            <person name="Wegmann U."/>
            <person name="Louis P."/>
            <person name="Goesmann A."/>
            <person name="Henrissat B."/>
            <person name="Duncan S.H."/>
            <person name="Flint H.J."/>
        </authorList>
    </citation>
    <scope>NUCLEOTIDE SEQUENCE</scope>
    <source>
        <strain evidence="3">NBRC 108219</strain>
    </source>
</reference>
<dbReference type="InterPro" id="IPR015421">
    <property type="entry name" value="PyrdxlP-dep_Trfase_major"/>
</dbReference>
<reference evidence="3" key="2">
    <citation type="submission" date="2023-01" db="EMBL/GenBank/DDBJ databases">
        <title>Draft genome sequence of Algimonas ampicilliniresistens strain NBRC 108219.</title>
        <authorList>
            <person name="Sun Q."/>
            <person name="Mori K."/>
        </authorList>
    </citation>
    <scope>NUCLEOTIDE SEQUENCE</scope>
    <source>
        <strain evidence="3">NBRC 108219</strain>
    </source>
</reference>
<sequence length="363" mass="39604">MRELFHVPDNYFLSHSVGCLPKSARHELDRAFLGPWESGTTWADWMPLIDTFRAGIGELLGVEAASICPQTNVSSGLTKIVYSQPFRPERSVIVLSRQDFPTIGFVMKLAERLGYRLRFIEGDPTDITSWKAAIDAETAFVHITHALSDSSHLLPVSSICALAKAVKATTIVDIAQSLGAVAVPVSAWDPDFVIGTGVKFLCAGPGACFLYARPDQIAASEPLDVGWFSHENPFEMDIGNFRYAADAMRFFGGTPSPAPLSLANAALDVWQSVDMSAVYARIQSQLNLLVSSISTEHLASPTRADARGATFVIKQAVRSGLHTKLLDHGIQYDERKTGLRFSIHGYTSDAEIERLASLIAKHI</sequence>
<comment type="caution">
    <text evidence="3">The sequence shown here is derived from an EMBL/GenBank/DDBJ whole genome shotgun (WGS) entry which is preliminary data.</text>
</comment>
<dbReference type="SUPFAM" id="SSF53383">
    <property type="entry name" value="PLP-dependent transferases"/>
    <property type="match status" value="1"/>
</dbReference>
<dbReference type="EMBL" id="BSNK01000001">
    <property type="protein sequence ID" value="GLQ22969.1"/>
    <property type="molecule type" value="Genomic_DNA"/>
</dbReference>
<dbReference type="InterPro" id="IPR015424">
    <property type="entry name" value="PyrdxlP-dep_Trfase"/>
</dbReference>
<dbReference type="InterPro" id="IPR000192">
    <property type="entry name" value="Aminotrans_V_dom"/>
</dbReference>
<dbReference type="InterPro" id="IPR015422">
    <property type="entry name" value="PyrdxlP-dep_Trfase_small"/>
</dbReference>
<feature type="domain" description="Aminotransferase class V" evidence="2">
    <location>
        <begin position="53"/>
        <end position="331"/>
    </location>
</feature>
<proteinExistence type="predicted"/>
<name>A0ABQ5V640_9PROT</name>
<evidence type="ECO:0000313" key="3">
    <source>
        <dbReference type="EMBL" id="GLQ22969.1"/>
    </source>
</evidence>
<evidence type="ECO:0000313" key="4">
    <source>
        <dbReference type="Proteomes" id="UP001161391"/>
    </source>
</evidence>
<dbReference type="PANTHER" id="PTHR43586">
    <property type="entry name" value="CYSTEINE DESULFURASE"/>
    <property type="match status" value="1"/>
</dbReference>
<dbReference type="Pfam" id="PF00266">
    <property type="entry name" value="Aminotran_5"/>
    <property type="match status" value="1"/>
</dbReference>
<dbReference type="Proteomes" id="UP001161391">
    <property type="component" value="Unassembled WGS sequence"/>
</dbReference>
<keyword evidence="4" id="KW-1185">Reference proteome</keyword>
<evidence type="ECO:0000256" key="1">
    <source>
        <dbReference type="ARBA" id="ARBA00022898"/>
    </source>
</evidence>
<dbReference type="Gene3D" id="3.90.1150.10">
    <property type="entry name" value="Aspartate Aminotransferase, domain 1"/>
    <property type="match status" value="1"/>
</dbReference>
<dbReference type="RefSeq" id="WP_284387879.1">
    <property type="nucleotide sequence ID" value="NZ_BSNK01000001.1"/>
</dbReference>
<gene>
    <name evidence="3" type="primary">kynU_2</name>
    <name evidence="3" type="ORF">GCM10007853_08430</name>
</gene>
<dbReference type="PANTHER" id="PTHR43586:SF4">
    <property type="entry name" value="ISOPENICILLIN N EPIMERASE"/>
    <property type="match status" value="1"/>
</dbReference>
<keyword evidence="3" id="KW-0808">Transferase</keyword>
<protein>
    <submittedName>
        <fullName evidence="3">Class V aminotransferase</fullName>
    </submittedName>
</protein>
<dbReference type="Gene3D" id="3.40.640.10">
    <property type="entry name" value="Type I PLP-dependent aspartate aminotransferase-like (Major domain)"/>
    <property type="match status" value="1"/>
</dbReference>
<dbReference type="GO" id="GO:0008483">
    <property type="term" value="F:transaminase activity"/>
    <property type="evidence" value="ECO:0007669"/>
    <property type="project" value="UniProtKB-KW"/>
</dbReference>
<keyword evidence="3" id="KW-0032">Aminotransferase</keyword>
<organism evidence="3 4">
    <name type="scientific">Algimonas ampicilliniresistens</name>
    <dbReference type="NCBI Taxonomy" id="1298735"/>
    <lineage>
        <taxon>Bacteria</taxon>
        <taxon>Pseudomonadati</taxon>
        <taxon>Pseudomonadota</taxon>
        <taxon>Alphaproteobacteria</taxon>
        <taxon>Maricaulales</taxon>
        <taxon>Robiginitomaculaceae</taxon>
        <taxon>Algimonas</taxon>
    </lineage>
</organism>
<keyword evidence="1" id="KW-0663">Pyridoxal phosphate</keyword>
<accession>A0ABQ5V640</accession>